<dbReference type="Proteomes" id="UP000249061">
    <property type="component" value="Unassembled WGS sequence"/>
</dbReference>
<reference evidence="2 3" key="1">
    <citation type="submission" date="2017-08" db="EMBL/GenBank/DDBJ databases">
        <title>Infants hospitalized years apart are colonized by the same room-sourced microbial strains.</title>
        <authorList>
            <person name="Brooks B."/>
            <person name="Olm M.R."/>
            <person name="Firek B.A."/>
            <person name="Baker R."/>
            <person name="Thomas B.C."/>
            <person name="Morowitz M.J."/>
            <person name="Banfield J.F."/>
        </authorList>
    </citation>
    <scope>NUCLEOTIDE SEQUENCE [LARGE SCALE GENOMIC DNA]</scope>
    <source>
        <strain evidence="2">S2_003_000_R2_14</strain>
    </source>
</reference>
<organism evidence="2 3">
    <name type="scientific">Archangium gephyra</name>
    <dbReference type="NCBI Taxonomy" id="48"/>
    <lineage>
        <taxon>Bacteria</taxon>
        <taxon>Pseudomonadati</taxon>
        <taxon>Myxococcota</taxon>
        <taxon>Myxococcia</taxon>
        <taxon>Myxococcales</taxon>
        <taxon>Cystobacterineae</taxon>
        <taxon>Archangiaceae</taxon>
        <taxon>Archangium</taxon>
    </lineage>
</organism>
<feature type="region of interest" description="Disordered" evidence="1">
    <location>
        <begin position="155"/>
        <end position="189"/>
    </location>
</feature>
<accession>A0A2W5TPC6</accession>
<proteinExistence type="predicted"/>
<feature type="compositionally biased region" description="Pro residues" evidence="1">
    <location>
        <begin position="171"/>
        <end position="181"/>
    </location>
</feature>
<evidence type="ECO:0000256" key="1">
    <source>
        <dbReference type="SAM" id="MobiDB-lite"/>
    </source>
</evidence>
<name>A0A2W5TPC6_9BACT</name>
<evidence type="ECO:0000313" key="2">
    <source>
        <dbReference type="EMBL" id="PZR17519.1"/>
    </source>
</evidence>
<evidence type="ECO:0000313" key="3">
    <source>
        <dbReference type="Proteomes" id="UP000249061"/>
    </source>
</evidence>
<dbReference type="EMBL" id="QFQP01000002">
    <property type="protein sequence ID" value="PZR17519.1"/>
    <property type="molecule type" value="Genomic_DNA"/>
</dbReference>
<dbReference type="AlphaFoldDB" id="A0A2W5TPC6"/>
<sequence>MNDELTELVAVLGDKLLERGVEPGVVARLREVVDRVVWLAETRIEVKPTSRWVETSLSVVVDNMDGELRAVSRVWAPTRRFQPVFAREYLGEFPASWDRAVGPDRTMVVAMSRRPGRTAMVNAVMDVVASLAVAGGTVERRNMSGEALARVMNINPAQTTSYHRERRVNPPRNPFPPPPPPKSRRKGQR</sequence>
<comment type="caution">
    <text evidence="2">The sequence shown here is derived from an EMBL/GenBank/DDBJ whole genome shotgun (WGS) entry which is preliminary data.</text>
</comment>
<gene>
    <name evidence="2" type="ORF">DI536_04185</name>
</gene>
<protein>
    <submittedName>
        <fullName evidence="2">Uncharacterized protein</fullName>
    </submittedName>
</protein>